<evidence type="ECO:0000313" key="1">
    <source>
        <dbReference type="EMBL" id="KAI3736412.1"/>
    </source>
</evidence>
<dbReference type="Proteomes" id="UP001055879">
    <property type="component" value="Linkage Group LG04"/>
</dbReference>
<evidence type="ECO:0000313" key="2">
    <source>
        <dbReference type="Proteomes" id="UP001055879"/>
    </source>
</evidence>
<reference evidence="2" key="1">
    <citation type="journal article" date="2022" name="Mol. Ecol. Resour.">
        <title>The genomes of chicory, endive, great burdock and yacon provide insights into Asteraceae palaeo-polyploidization history and plant inulin production.</title>
        <authorList>
            <person name="Fan W."/>
            <person name="Wang S."/>
            <person name="Wang H."/>
            <person name="Wang A."/>
            <person name="Jiang F."/>
            <person name="Liu H."/>
            <person name="Zhao H."/>
            <person name="Xu D."/>
            <person name="Zhang Y."/>
        </authorList>
    </citation>
    <scope>NUCLEOTIDE SEQUENCE [LARGE SCALE GENOMIC DNA]</scope>
    <source>
        <strain evidence="2">cv. Niubang</strain>
    </source>
</reference>
<keyword evidence="2" id="KW-1185">Reference proteome</keyword>
<reference evidence="1 2" key="2">
    <citation type="journal article" date="2022" name="Mol. Ecol. Resour.">
        <title>The genomes of chicory, endive, great burdock and yacon provide insights into Asteraceae paleo-polyploidization history and plant inulin production.</title>
        <authorList>
            <person name="Fan W."/>
            <person name="Wang S."/>
            <person name="Wang H."/>
            <person name="Wang A."/>
            <person name="Jiang F."/>
            <person name="Liu H."/>
            <person name="Zhao H."/>
            <person name="Xu D."/>
            <person name="Zhang Y."/>
        </authorList>
    </citation>
    <scope>NUCLEOTIDE SEQUENCE [LARGE SCALE GENOMIC DNA]</scope>
    <source>
        <strain evidence="2">cv. Niubang</strain>
    </source>
</reference>
<protein>
    <submittedName>
        <fullName evidence="1">Uncharacterized protein</fullName>
    </submittedName>
</protein>
<gene>
    <name evidence="1" type="ORF">L6452_15951</name>
</gene>
<accession>A0ACB9CQ46</accession>
<organism evidence="1 2">
    <name type="scientific">Arctium lappa</name>
    <name type="common">Greater burdock</name>
    <name type="synonym">Lappa major</name>
    <dbReference type="NCBI Taxonomy" id="4217"/>
    <lineage>
        <taxon>Eukaryota</taxon>
        <taxon>Viridiplantae</taxon>
        <taxon>Streptophyta</taxon>
        <taxon>Embryophyta</taxon>
        <taxon>Tracheophyta</taxon>
        <taxon>Spermatophyta</taxon>
        <taxon>Magnoliopsida</taxon>
        <taxon>eudicotyledons</taxon>
        <taxon>Gunneridae</taxon>
        <taxon>Pentapetalae</taxon>
        <taxon>asterids</taxon>
        <taxon>campanulids</taxon>
        <taxon>Asterales</taxon>
        <taxon>Asteraceae</taxon>
        <taxon>Carduoideae</taxon>
        <taxon>Cardueae</taxon>
        <taxon>Arctiinae</taxon>
        <taxon>Arctium</taxon>
    </lineage>
</organism>
<dbReference type="EMBL" id="CM042050">
    <property type="protein sequence ID" value="KAI3736412.1"/>
    <property type="molecule type" value="Genomic_DNA"/>
</dbReference>
<proteinExistence type="predicted"/>
<comment type="caution">
    <text evidence="1">The sequence shown here is derived from an EMBL/GenBank/DDBJ whole genome shotgun (WGS) entry which is preliminary data.</text>
</comment>
<sequence>MAIQTQLYSENLGFPFAAGDDGGGGGGGGINSSQDWMENACGLNDFYLFNLQQQQQVQKNQDFCSENGFSINANVVNDNNNEKNLSMHSRSLSAYIQNQNQEIEGFISLQNERLRFALQTHRKHQVLTILKKYESRSEALLKQKDEEIKRAITRRMELEELLRRTDIERQTWQIAAKEKEAMVMNLNNTIVQVREKWIKQQQQDHNHNHVVVEDEGSCCHGNDDVSMKNKNICKSCFSEDSCVVMIPCRHLCCCRSCDAFLHSCPVCKMVKKATIQLEMISDSNL</sequence>
<name>A0ACB9CQ46_ARCLA</name>